<evidence type="ECO:0000256" key="4">
    <source>
        <dbReference type="ARBA" id="ARBA00023125"/>
    </source>
</evidence>
<dbReference type="Pfam" id="PF04542">
    <property type="entry name" value="Sigma70_r2"/>
    <property type="match status" value="1"/>
</dbReference>
<feature type="domain" description="RNA polymerase sigma-70 region 2" evidence="7">
    <location>
        <begin position="32"/>
        <end position="90"/>
    </location>
</feature>
<dbReference type="PANTHER" id="PTHR43133:SF8">
    <property type="entry name" value="RNA POLYMERASE SIGMA FACTOR HI_1459-RELATED"/>
    <property type="match status" value="1"/>
</dbReference>
<evidence type="ECO:0000256" key="1">
    <source>
        <dbReference type="ARBA" id="ARBA00010641"/>
    </source>
</evidence>
<feature type="compositionally biased region" description="Polar residues" evidence="6">
    <location>
        <begin position="376"/>
        <end position="386"/>
    </location>
</feature>
<reference evidence="9 10" key="1">
    <citation type="journal article" date="2014" name="Int. J. Syst. Evol. Microbiol.">
        <title>Complete genome sequence of Corynebacterium casei LMG S-19264T (=DSM 44701T), isolated from a smear-ripened cheese.</title>
        <authorList>
            <consortium name="US DOE Joint Genome Institute (JGI-PGF)"/>
            <person name="Walter F."/>
            <person name="Albersmeier A."/>
            <person name="Kalinowski J."/>
            <person name="Ruckert C."/>
        </authorList>
    </citation>
    <scope>NUCLEOTIDE SEQUENCE [LARGE SCALE GENOMIC DNA]</scope>
    <source>
        <strain evidence="9 10">CCM 8669</strain>
    </source>
</reference>
<dbReference type="PANTHER" id="PTHR43133">
    <property type="entry name" value="RNA POLYMERASE ECF-TYPE SIGMA FACTO"/>
    <property type="match status" value="1"/>
</dbReference>
<dbReference type="InterPro" id="IPR007627">
    <property type="entry name" value="RNA_pol_sigma70_r2"/>
</dbReference>
<dbReference type="EMBL" id="BMDC01000001">
    <property type="protein sequence ID" value="GGH60888.1"/>
    <property type="molecule type" value="Genomic_DNA"/>
</dbReference>
<dbReference type="InterPro" id="IPR013324">
    <property type="entry name" value="RNA_pol_sigma_r3/r4-like"/>
</dbReference>
<keyword evidence="10" id="KW-1185">Reference proteome</keyword>
<feature type="region of interest" description="Disordered" evidence="6">
    <location>
        <begin position="374"/>
        <end position="422"/>
    </location>
</feature>
<keyword evidence="5" id="KW-0804">Transcription</keyword>
<feature type="compositionally biased region" description="Low complexity" evidence="6">
    <location>
        <begin position="440"/>
        <end position="457"/>
    </location>
</feature>
<dbReference type="InterPro" id="IPR014284">
    <property type="entry name" value="RNA_pol_sigma-70_dom"/>
</dbReference>
<dbReference type="InterPro" id="IPR039425">
    <property type="entry name" value="RNA_pol_sigma-70-like"/>
</dbReference>
<dbReference type="InterPro" id="IPR013325">
    <property type="entry name" value="RNA_pol_sigma_r2"/>
</dbReference>
<feature type="compositionally biased region" description="Low complexity" evidence="6">
    <location>
        <begin position="619"/>
        <end position="632"/>
    </location>
</feature>
<evidence type="ECO:0000256" key="6">
    <source>
        <dbReference type="SAM" id="MobiDB-lite"/>
    </source>
</evidence>
<evidence type="ECO:0000313" key="10">
    <source>
        <dbReference type="Proteomes" id="UP000600171"/>
    </source>
</evidence>
<dbReference type="AlphaFoldDB" id="A0A917IR79"/>
<evidence type="ECO:0008006" key="11">
    <source>
        <dbReference type="Google" id="ProtNLM"/>
    </source>
</evidence>
<dbReference type="GO" id="GO:0016987">
    <property type="term" value="F:sigma factor activity"/>
    <property type="evidence" value="ECO:0007669"/>
    <property type="project" value="UniProtKB-KW"/>
</dbReference>
<feature type="region of interest" description="Disordered" evidence="6">
    <location>
        <begin position="277"/>
        <end position="297"/>
    </location>
</feature>
<dbReference type="Gene3D" id="1.10.1740.10">
    <property type="match status" value="1"/>
</dbReference>
<dbReference type="InterPro" id="IPR036388">
    <property type="entry name" value="WH-like_DNA-bd_sf"/>
</dbReference>
<accession>A0A917IR79</accession>
<keyword evidence="2" id="KW-0805">Transcription regulation</keyword>
<name>A0A917IR79_9MICC</name>
<keyword evidence="4" id="KW-0238">DNA-binding</keyword>
<evidence type="ECO:0000256" key="2">
    <source>
        <dbReference type="ARBA" id="ARBA00023015"/>
    </source>
</evidence>
<evidence type="ECO:0000313" key="9">
    <source>
        <dbReference type="EMBL" id="GGH60888.1"/>
    </source>
</evidence>
<feature type="region of interest" description="Disordered" evidence="6">
    <location>
        <begin position="440"/>
        <end position="677"/>
    </location>
</feature>
<dbReference type="GO" id="GO:0003677">
    <property type="term" value="F:DNA binding"/>
    <property type="evidence" value="ECO:0007669"/>
    <property type="project" value="UniProtKB-KW"/>
</dbReference>
<dbReference type="Proteomes" id="UP000600171">
    <property type="component" value="Unassembled WGS sequence"/>
</dbReference>
<feature type="compositionally biased region" description="Low complexity" evidence="6">
    <location>
        <begin position="518"/>
        <end position="562"/>
    </location>
</feature>
<comment type="similarity">
    <text evidence="1">Belongs to the sigma-70 factor family. ECF subfamily.</text>
</comment>
<protein>
    <recommendedName>
        <fullName evidence="11">Sigma-70 family RNA polymerase sigma factor</fullName>
    </recommendedName>
</protein>
<gene>
    <name evidence="9" type="ORF">GCM10007359_09530</name>
</gene>
<organism evidence="9 10">
    <name type="scientific">Rothia aerolata</name>
    <dbReference type="NCBI Taxonomy" id="1812262"/>
    <lineage>
        <taxon>Bacteria</taxon>
        <taxon>Bacillati</taxon>
        <taxon>Actinomycetota</taxon>
        <taxon>Actinomycetes</taxon>
        <taxon>Micrococcales</taxon>
        <taxon>Micrococcaceae</taxon>
        <taxon>Rothia</taxon>
    </lineage>
</organism>
<keyword evidence="3" id="KW-0731">Sigma factor</keyword>
<comment type="caution">
    <text evidence="9">The sequence shown here is derived from an EMBL/GenBank/DDBJ whole genome shotgun (WGS) entry which is preliminary data.</text>
</comment>
<evidence type="ECO:0000256" key="5">
    <source>
        <dbReference type="ARBA" id="ARBA00023163"/>
    </source>
</evidence>
<dbReference type="Pfam" id="PF13490">
    <property type="entry name" value="zf-HC2"/>
    <property type="match status" value="1"/>
</dbReference>
<dbReference type="RefSeq" id="WP_188359151.1">
    <property type="nucleotide sequence ID" value="NZ_BMDC01000001.1"/>
</dbReference>
<dbReference type="SUPFAM" id="SSF88659">
    <property type="entry name" value="Sigma3 and sigma4 domains of RNA polymerase sigma factors"/>
    <property type="match status" value="1"/>
</dbReference>
<proteinExistence type="inferred from homology"/>
<feature type="compositionally biased region" description="Low complexity" evidence="6">
    <location>
        <begin position="387"/>
        <end position="413"/>
    </location>
</feature>
<feature type="domain" description="Putative zinc-finger" evidence="8">
    <location>
        <begin position="195"/>
        <end position="228"/>
    </location>
</feature>
<evidence type="ECO:0000259" key="7">
    <source>
        <dbReference type="Pfam" id="PF04542"/>
    </source>
</evidence>
<dbReference type="InterPro" id="IPR027383">
    <property type="entry name" value="Znf_put"/>
</dbReference>
<dbReference type="SUPFAM" id="SSF88946">
    <property type="entry name" value="Sigma2 domain of RNA polymerase sigma factors"/>
    <property type="match status" value="1"/>
</dbReference>
<evidence type="ECO:0000256" key="3">
    <source>
        <dbReference type="ARBA" id="ARBA00023082"/>
    </source>
</evidence>
<dbReference type="GO" id="GO:0006352">
    <property type="term" value="P:DNA-templated transcription initiation"/>
    <property type="evidence" value="ECO:0007669"/>
    <property type="project" value="InterPro"/>
</dbReference>
<evidence type="ECO:0000259" key="8">
    <source>
        <dbReference type="Pfam" id="PF13490"/>
    </source>
</evidence>
<dbReference type="NCBIfam" id="TIGR02937">
    <property type="entry name" value="sigma70-ECF"/>
    <property type="match status" value="1"/>
</dbReference>
<feature type="compositionally biased region" description="Low complexity" evidence="6">
    <location>
        <begin position="492"/>
        <end position="508"/>
    </location>
</feature>
<sequence length="756" mass="77871">MQTQHSLGGAEISDEALLAAVREGDIDQFGQLYKRYYGMARAIAFKHTSDASRVDDVVSESFARILQALKNGKGPHSYMGGYLSTTIAHLAGEYGMLSAKELPSEQEHLEAMGSLDDTVLKLHESHEVVTAFTSLPERWQTVLWMTEIELKKPREVATAMALSPNAVSALAVRAKESLREGFLRAHQNSPATAECHRFHSFISPYVRGSLSQKRSDALRSHMEECKHCTAEYLSLVGINKSMRSWVFPVLAGLGLWTTDGATLLTAAGVSASSGASAAATGSTVGQNGSAGTAAGGSSAATASSSNFSLLAPSTWGMGAQVIAGAAATAVAVVAVVGGSILADNNQEPDHVQADPQGYAQVEEQQTSRLGEEFSPYTETPTWNAQNPSSAAPTAAGSTTAGRVPAPVAAPSSARIGRDTGGSSALANSGLGAFGAPGSVDGSVGSSESTGLSSNTGSRLLADGAPGAGNGMTPRAPLSFGASSLPTAGPSLGGSVSDGAAGASSPSASELPLEPQQNTATPTPAEGTSPEAETAPPATGPYAADPTPTAEAPDAPATEPTATDGEEEYRAAEPSAPGTDPAAETGEPGPAENGNPTQPADQPSEPAADTETPAPGSGDPAEGVEPGSPAEEPGSPDEEPGTQPGETPGEVTPTPSDDAIPEPKPTYSAPKIEAPEGSNEEDFWRWFSSVNWADFGKTSAFAPNNSMYTILYVNDEGENKWVNMYLPRSFVGSPYTKDVLTQMYGWQQVVDLHRAFF</sequence>
<dbReference type="Gene3D" id="1.10.10.10">
    <property type="entry name" value="Winged helix-like DNA-binding domain superfamily/Winged helix DNA-binding domain"/>
    <property type="match status" value="1"/>
</dbReference>
<feature type="compositionally biased region" description="Low complexity" evidence="6">
    <location>
        <begin position="640"/>
        <end position="654"/>
    </location>
</feature>